<dbReference type="RefSeq" id="XP_026091545.1">
    <property type="nucleotide sequence ID" value="XM_026235760.1"/>
</dbReference>
<dbReference type="SUPFAM" id="SSF55486">
    <property type="entry name" value="Metalloproteases ('zincins'), catalytic domain"/>
    <property type="match status" value="1"/>
</dbReference>
<evidence type="ECO:0000313" key="4">
    <source>
        <dbReference type="Proteomes" id="UP000515129"/>
    </source>
</evidence>
<dbReference type="AlphaFoldDB" id="A0A6P6M480"/>
<accession>A0A6P6M480</accession>
<feature type="binding site" evidence="1">
    <location>
        <position position="114"/>
    </location>
    <ligand>
        <name>Zn(2+)</name>
        <dbReference type="ChEBI" id="CHEBI:29105"/>
        <note>catalytic</note>
    </ligand>
</feature>
<dbReference type="PROSITE" id="PS51864">
    <property type="entry name" value="ASTACIN"/>
    <property type="match status" value="1"/>
</dbReference>
<evidence type="ECO:0000313" key="5">
    <source>
        <dbReference type="RefSeq" id="XP_026091545.1"/>
    </source>
</evidence>
<keyword evidence="4" id="KW-1185">Reference proteome</keyword>
<dbReference type="PRINTS" id="PR00480">
    <property type="entry name" value="ASTACIN"/>
</dbReference>
<keyword evidence="1 2" id="KW-0862">Zinc</keyword>
<sequence>GFKECLCQSRKEWTSLGRALRNYYKEFGVQQWSDIFCEVSNGNLENPGDLVFPKTRNALYCIRFVPRSTQTDYISIENKDGCFSSYGRTGGKEVVSLRRNDCVYHGLVQHELLHALGFYHEHHRSDHDQYVRINWDNIILDKADNFQKQNSKQNTPYDYGSVMHYGKNTFFTKPGLKTFIPIPNEMVEIGQSQGMSNIDILRVNKLYGC</sequence>
<dbReference type="GO" id="GO:0008270">
    <property type="term" value="F:zinc ion binding"/>
    <property type="evidence" value="ECO:0007669"/>
    <property type="project" value="UniProtKB-UniRule"/>
</dbReference>
<gene>
    <name evidence="5" type="primary">LOC113064816</name>
</gene>
<dbReference type="EC" id="3.4.24.-" evidence="2"/>
<keyword evidence="1 2" id="KW-0482">Metalloprotease</keyword>
<dbReference type="KEGG" id="caua:113064816"/>
<dbReference type="InterPro" id="IPR024079">
    <property type="entry name" value="MetalloPept_cat_dom_sf"/>
</dbReference>
<dbReference type="Pfam" id="PF01400">
    <property type="entry name" value="Astacin"/>
    <property type="match status" value="1"/>
</dbReference>
<dbReference type="OrthoDB" id="291007at2759"/>
<feature type="binding site" evidence="1">
    <location>
        <position position="110"/>
    </location>
    <ligand>
        <name>Zn(2+)</name>
        <dbReference type="ChEBI" id="CHEBI:29105"/>
        <note>catalytic</note>
    </ligand>
</feature>
<keyword evidence="1 2" id="KW-0479">Metal-binding</keyword>
<evidence type="ECO:0000256" key="2">
    <source>
        <dbReference type="RuleBase" id="RU361183"/>
    </source>
</evidence>
<proteinExistence type="predicted"/>
<feature type="active site" evidence="1">
    <location>
        <position position="111"/>
    </location>
</feature>
<name>A0A6P6M480_CARAU</name>
<evidence type="ECO:0000256" key="1">
    <source>
        <dbReference type="PROSITE-ProRule" id="PRU01211"/>
    </source>
</evidence>
<reference evidence="5" key="1">
    <citation type="submission" date="2025-08" db="UniProtKB">
        <authorList>
            <consortium name="RefSeq"/>
        </authorList>
    </citation>
    <scope>IDENTIFICATION</scope>
    <source>
        <strain evidence="5">Wakin</strain>
        <tissue evidence="5">Muscle</tissue>
    </source>
</reference>
<evidence type="ECO:0000259" key="3">
    <source>
        <dbReference type="PROSITE" id="PS51864"/>
    </source>
</evidence>
<dbReference type="GO" id="GO:0006508">
    <property type="term" value="P:proteolysis"/>
    <property type="evidence" value="ECO:0007669"/>
    <property type="project" value="UniProtKB-KW"/>
</dbReference>
<keyword evidence="1 2" id="KW-0378">Hydrolase</keyword>
<dbReference type="GO" id="GO:0004222">
    <property type="term" value="F:metalloendopeptidase activity"/>
    <property type="evidence" value="ECO:0007669"/>
    <property type="project" value="UniProtKB-UniRule"/>
</dbReference>
<protein>
    <recommendedName>
        <fullName evidence="2">Metalloendopeptidase</fullName>
        <ecNumber evidence="2">3.4.24.-</ecNumber>
    </recommendedName>
</protein>
<dbReference type="PANTHER" id="PTHR10127:SF839">
    <property type="entry name" value="HATCHING ENZYME 1.2-RELATED"/>
    <property type="match status" value="1"/>
</dbReference>
<feature type="non-terminal residue" evidence="5">
    <location>
        <position position="1"/>
    </location>
</feature>
<dbReference type="Gene3D" id="3.40.390.10">
    <property type="entry name" value="Collagenase (Catalytic Domain)"/>
    <property type="match status" value="1"/>
</dbReference>
<dbReference type="InterPro" id="IPR001506">
    <property type="entry name" value="Peptidase_M12A"/>
</dbReference>
<dbReference type="SMART" id="SM00235">
    <property type="entry name" value="ZnMc"/>
    <property type="match status" value="1"/>
</dbReference>
<keyword evidence="1 2" id="KW-0645">Protease</keyword>
<dbReference type="GeneID" id="113064816"/>
<dbReference type="PANTHER" id="PTHR10127">
    <property type="entry name" value="DISCOIDIN, CUB, EGF, LAMININ , AND ZINC METALLOPROTEASE DOMAIN CONTAINING"/>
    <property type="match status" value="1"/>
</dbReference>
<feature type="domain" description="Peptidase M12A" evidence="3">
    <location>
        <begin position="61"/>
        <end position="209"/>
    </location>
</feature>
<feature type="binding site" evidence="1">
    <location>
        <position position="120"/>
    </location>
    <ligand>
        <name>Zn(2+)</name>
        <dbReference type="ChEBI" id="CHEBI:29105"/>
        <note>catalytic</note>
    </ligand>
</feature>
<organism evidence="4 5">
    <name type="scientific">Carassius auratus</name>
    <name type="common">Goldfish</name>
    <dbReference type="NCBI Taxonomy" id="7957"/>
    <lineage>
        <taxon>Eukaryota</taxon>
        <taxon>Metazoa</taxon>
        <taxon>Chordata</taxon>
        <taxon>Craniata</taxon>
        <taxon>Vertebrata</taxon>
        <taxon>Euteleostomi</taxon>
        <taxon>Actinopterygii</taxon>
        <taxon>Neopterygii</taxon>
        <taxon>Teleostei</taxon>
        <taxon>Ostariophysi</taxon>
        <taxon>Cypriniformes</taxon>
        <taxon>Cyprinidae</taxon>
        <taxon>Cyprininae</taxon>
        <taxon>Carassius</taxon>
    </lineage>
</organism>
<comment type="cofactor">
    <cofactor evidence="1 2">
        <name>Zn(2+)</name>
        <dbReference type="ChEBI" id="CHEBI:29105"/>
    </cofactor>
    <text evidence="1 2">Binds 1 zinc ion per subunit.</text>
</comment>
<dbReference type="Proteomes" id="UP000515129">
    <property type="component" value="Chromosome 47"/>
</dbReference>
<dbReference type="InterPro" id="IPR006026">
    <property type="entry name" value="Peptidase_Metallo"/>
</dbReference>
<comment type="caution">
    <text evidence="1">Lacks conserved residue(s) required for the propagation of feature annotation.</text>
</comment>